<sequence>MPGTILASMHFKYRQQFMRAISGKADTKDASRAIKRARGVLLCRVAIAIAVRAKGRGLLIDRRSKAPEPKTQLPVSQTAD</sequence>
<dbReference type="STRING" id="1631249.BQ8794_160094"/>
<proteinExistence type="predicted"/>
<dbReference type="EMBL" id="FTPD01000008">
    <property type="protein sequence ID" value="SIT54490.1"/>
    <property type="molecule type" value="Genomic_DNA"/>
</dbReference>
<evidence type="ECO:0000313" key="2">
    <source>
        <dbReference type="EMBL" id="SIT54490.1"/>
    </source>
</evidence>
<feature type="region of interest" description="Disordered" evidence="1">
    <location>
        <begin position="60"/>
        <end position="80"/>
    </location>
</feature>
<dbReference type="Proteomes" id="UP000188388">
    <property type="component" value="Unassembled WGS sequence"/>
</dbReference>
<protein>
    <recommendedName>
        <fullName evidence="4">Transposase</fullName>
    </recommendedName>
</protein>
<organism evidence="2 3">
    <name type="scientific">Mesorhizobium prunaredense</name>
    <dbReference type="NCBI Taxonomy" id="1631249"/>
    <lineage>
        <taxon>Bacteria</taxon>
        <taxon>Pseudomonadati</taxon>
        <taxon>Pseudomonadota</taxon>
        <taxon>Alphaproteobacteria</taxon>
        <taxon>Hyphomicrobiales</taxon>
        <taxon>Phyllobacteriaceae</taxon>
        <taxon>Mesorhizobium</taxon>
    </lineage>
</organism>
<keyword evidence="3" id="KW-1185">Reference proteome</keyword>
<evidence type="ECO:0000313" key="3">
    <source>
        <dbReference type="Proteomes" id="UP000188388"/>
    </source>
</evidence>
<accession>A0A1R3V3N4</accession>
<dbReference type="AlphaFoldDB" id="A0A1R3V3N4"/>
<name>A0A1R3V3N4_9HYPH</name>
<evidence type="ECO:0008006" key="4">
    <source>
        <dbReference type="Google" id="ProtNLM"/>
    </source>
</evidence>
<evidence type="ECO:0000256" key="1">
    <source>
        <dbReference type="SAM" id="MobiDB-lite"/>
    </source>
</evidence>
<reference evidence="3" key="1">
    <citation type="submission" date="2017-01" db="EMBL/GenBank/DDBJ databases">
        <authorList>
            <person name="Brunel B."/>
        </authorList>
    </citation>
    <scope>NUCLEOTIDE SEQUENCE [LARGE SCALE GENOMIC DNA]</scope>
</reference>
<gene>
    <name evidence="2" type="ORF">BQ8794_160094</name>
</gene>